<dbReference type="HAMAP" id="MF_00308">
    <property type="entry name" value="PfdA"/>
    <property type="match status" value="1"/>
</dbReference>
<evidence type="ECO:0000256" key="4">
    <source>
        <dbReference type="ARBA" id="ARBA00025077"/>
    </source>
</evidence>
<comment type="subcellular location">
    <subcellularLocation>
        <location evidence="5">Cytoplasm</location>
    </subcellularLocation>
</comment>
<dbReference type="Gene3D" id="1.10.287.370">
    <property type="match status" value="1"/>
</dbReference>
<evidence type="ECO:0000313" key="9">
    <source>
        <dbReference type="Proteomes" id="UP000248044"/>
    </source>
</evidence>
<dbReference type="GO" id="GO:0005737">
    <property type="term" value="C:cytoplasm"/>
    <property type="evidence" value="ECO:0007669"/>
    <property type="project" value="UniProtKB-SubCell"/>
</dbReference>
<comment type="similarity">
    <text evidence="5">Belongs to the prefoldin alpha subunit family.</text>
</comment>
<dbReference type="InterPro" id="IPR009053">
    <property type="entry name" value="Prefoldin"/>
</dbReference>
<accession>A0A2U9IFW2</accession>
<comment type="subunit">
    <text evidence="2 5">Heterohexamer of two alpha and four beta subunits.</text>
</comment>
<dbReference type="EMBL" id="CP029289">
    <property type="protein sequence ID" value="AWR94909.1"/>
    <property type="molecule type" value="Genomic_DNA"/>
</dbReference>
<evidence type="ECO:0000256" key="1">
    <source>
        <dbReference type="ARBA" id="ARBA00010048"/>
    </source>
</evidence>
<organism evidence="8 9">
    <name type="scientific">Acidianus brierleyi</name>
    <dbReference type="NCBI Taxonomy" id="41673"/>
    <lineage>
        <taxon>Archaea</taxon>
        <taxon>Thermoproteota</taxon>
        <taxon>Thermoprotei</taxon>
        <taxon>Sulfolobales</taxon>
        <taxon>Sulfolobaceae</taxon>
        <taxon>Acidianus</taxon>
    </lineage>
</organism>
<protein>
    <recommendedName>
        <fullName evidence="5 6">Prefoldin subunit alpha</fullName>
    </recommendedName>
    <alternativeName>
        <fullName evidence="5">GimC subunit alpha</fullName>
    </alternativeName>
</protein>
<evidence type="ECO:0000256" key="5">
    <source>
        <dbReference type="HAMAP-Rule" id="MF_00308"/>
    </source>
</evidence>
<dbReference type="AlphaFoldDB" id="A0A2U9IFW2"/>
<dbReference type="CDD" id="cd00584">
    <property type="entry name" value="Prefoldin_alpha"/>
    <property type="match status" value="1"/>
</dbReference>
<dbReference type="InterPro" id="IPR011599">
    <property type="entry name" value="PFD_alpha_archaea"/>
</dbReference>
<sequence length="146" mass="16386">MSDQQGKIMISLEDLLAQADLLKKQIEDLQKAQSEIADSLSAIKSAKDTIDELKTPKNDLFLSGDKKGFLMLRIPEAKADKVIVYLGLTYYAEVTPDTAVKILSDRENELNLTLQEVNKKLSESINAYSQISDILNRIQEQQQKGE</sequence>
<gene>
    <name evidence="5" type="primary">pfdA</name>
    <name evidence="8" type="ORF">DFR85_10150</name>
</gene>
<dbReference type="Pfam" id="PF02996">
    <property type="entry name" value="Prefoldin"/>
    <property type="match status" value="1"/>
</dbReference>
<dbReference type="SUPFAM" id="SSF46579">
    <property type="entry name" value="Prefoldin"/>
    <property type="match status" value="1"/>
</dbReference>
<dbReference type="NCBIfam" id="TIGR00293">
    <property type="entry name" value="prefoldin subunit alpha"/>
    <property type="match status" value="1"/>
</dbReference>
<comment type="similarity">
    <text evidence="1">Belongs to the prefoldin subunit alpha family.</text>
</comment>
<dbReference type="GeneID" id="36832520"/>
<keyword evidence="7" id="KW-0175">Coiled coil</keyword>
<keyword evidence="3 5" id="KW-0143">Chaperone</keyword>
<evidence type="ECO:0000256" key="6">
    <source>
        <dbReference type="NCBIfam" id="TIGR00293"/>
    </source>
</evidence>
<dbReference type="RefSeq" id="WP_110270790.1">
    <property type="nucleotide sequence ID" value="NZ_CP029289.2"/>
</dbReference>
<evidence type="ECO:0000256" key="7">
    <source>
        <dbReference type="SAM" id="Coils"/>
    </source>
</evidence>
<dbReference type="Proteomes" id="UP000248044">
    <property type="component" value="Chromosome"/>
</dbReference>
<dbReference type="KEGG" id="abri:DFR85_10150"/>
<dbReference type="OrthoDB" id="19084at2157"/>
<dbReference type="InterPro" id="IPR004127">
    <property type="entry name" value="Prefoldin_subunit_alpha"/>
</dbReference>
<keyword evidence="5" id="KW-0963">Cytoplasm</keyword>
<name>A0A2U9IFW2_9CREN</name>
<keyword evidence="9" id="KW-1185">Reference proteome</keyword>
<feature type="coiled-coil region" evidence="7">
    <location>
        <begin position="12"/>
        <end position="49"/>
    </location>
</feature>
<evidence type="ECO:0000256" key="3">
    <source>
        <dbReference type="ARBA" id="ARBA00023186"/>
    </source>
</evidence>
<dbReference type="GO" id="GO:0006457">
    <property type="term" value="P:protein folding"/>
    <property type="evidence" value="ECO:0007669"/>
    <property type="project" value="UniProtKB-UniRule"/>
</dbReference>
<reference evidence="8 9" key="1">
    <citation type="submission" date="2018-05" db="EMBL/GenBank/DDBJ databases">
        <title>Complete Genome Sequences of Extremely Thermoacidophilic, Metal-Mobilizing Type-Strain Members of the Archaeal Family Sulfolobaceae: Acidianus brierleyi DSM-1651T, Acidianus sulfidivorans DSM-18786T, Metallosphaera hakonensis DSM-7519T, and Metallosphaera prunae DSM-10039T.</title>
        <authorList>
            <person name="Counts J.A."/>
            <person name="Kelly R.M."/>
        </authorList>
    </citation>
    <scope>NUCLEOTIDE SEQUENCE [LARGE SCALE GENOMIC DNA]</scope>
    <source>
        <strain evidence="8 9">DSM 1651</strain>
    </source>
</reference>
<evidence type="ECO:0000256" key="2">
    <source>
        <dbReference type="ARBA" id="ARBA00011716"/>
    </source>
</evidence>
<comment type="function">
    <text evidence="4 5">Molecular chaperone capable of stabilizing a range of proteins. Seems to fulfill an ATP-independent, HSP70-like function in archaeal de novo protein folding.</text>
</comment>
<evidence type="ECO:0000313" key="8">
    <source>
        <dbReference type="EMBL" id="AWR94909.1"/>
    </source>
</evidence>
<dbReference type="GO" id="GO:0051082">
    <property type="term" value="F:unfolded protein binding"/>
    <property type="evidence" value="ECO:0007669"/>
    <property type="project" value="UniProtKB-UniRule"/>
</dbReference>
<dbReference type="GO" id="GO:0016272">
    <property type="term" value="C:prefoldin complex"/>
    <property type="evidence" value="ECO:0007669"/>
    <property type="project" value="UniProtKB-UniRule"/>
</dbReference>
<proteinExistence type="inferred from homology"/>